<dbReference type="InterPro" id="IPR020841">
    <property type="entry name" value="PKS_Beta-ketoAc_synthase_dom"/>
</dbReference>
<feature type="domain" description="Ketosynthase family 3 (KS3)" evidence="7">
    <location>
        <begin position="24"/>
        <end position="449"/>
    </location>
</feature>
<keyword evidence="3 5" id="KW-0808">Transferase</keyword>
<dbReference type="InterPro" id="IPR018201">
    <property type="entry name" value="Ketoacyl_synth_AS"/>
</dbReference>
<evidence type="ECO:0000256" key="4">
    <source>
        <dbReference type="ARBA" id="ARBA00023315"/>
    </source>
</evidence>
<dbReference type="RefSeq" id="WP_350891598.1">
    <property type="nucleotide sequence ID" value="NZ_JBEOTR010000020.1"/>
</dbReference>
<sequence>MAHLQTLSQKQLVLALARQRAADTQGAAILGIGCRLPGGLDGPAAYWDVLRSGKDVLPASERVPCDSTGRPRWNPADGELAPWAGELGRGGYLDGVDLFDAARFGVGAEEAVQLDPQQRLLLTVADEALADAQLDRPRRAGHRVGVWTTVGTVEYHHAALRRGTPLDAVSPYAALGSAPSGSAARVAHGLGLDGPALTVDTACSSTLVAVQLALAALRRDECDVAVVGAANLLLSPLSTVACARAGMLSPTGRSRPLTAHADGHVRAEGCGVVVLCRQSDAARFAATPYAVLRGGAVYQHGSRADIAAASAEGQRHTMEAALRSAGVRAEEVQFVEAHANGSRLGGLIETEALAAAYRGGDLLVGSHKANIGYLEAASGAAGLIKAALALAHREVPAHPGAAEPEPEAPWSDTLRLPRETVAWPAADRLLAGVSAVGFSGTQAHVLLEAATTPRTAEDRPGPEHTDVRSYWAEQNRWT</sequence>
<dbReference type="InterPro" id="IPR014030">
    <property type="entry name" value="Ketoacyl_synth_N"/>
</dbReference>
<dbReference type="Pfam" id="PF00109">
    <property type="entry name" value="ketoacyl-synt"/>
    <property type="match status" value="1"/>
</dbReference>
<reference evidence="8 9" key="1">
    <citation type="submission" date="2024-10" db="EMBL/GenBank/DDBJ databases">
        <title>The Natural Products Discovery Center: Release of the First 8490 Sequenced Strains for Exploring Actinobacteria Biosynthetic Diversity.</title>
        <authorList>
            <person name="Kalkreuter E."/>
            <person name="Kautsar S.A."/>
            <person name="Yang D."/>
            <person name="Bader C.D."/>
            <person name="Teijaro C.N."/>
            <person name="Fluegel L."/>
            <person name="Davis C.M."/>
            <person name="Simpson J.R."/>
            <person name="Lauterbach L."/>
            <person name="Steele A.D."/>
            <person name="Gui C."/>
            <person name="Meng S."/>
            <person name="Li G."/>
            <person name="Viehrig K."/>
            <person name="Ye F."/>
            <person name="Su P."/>
            <person name="Kiefer A.F."/>
            <person name="Nichols A."/>
            <person name="Cepeda A.J."/>
            <person name="Yan W."/>
            <person name="Fan B."/>
            <person name="Jiang Y."/>
            <person name="Adhikari A."/>
            <person name="Zheng C.-J."/>
            <person name="Schuster L."/>
            <person name="Cowan T.M."/>
            <person name="Smanski M.J."/>
            <person name="Chevrette M.G."/>
            <person name="De Carvalho L.P.S."/>
            <person name="Shen B."/>
        </authorList>
    </citation>
    <scope>NUCLEOTIDE SEQUENCE [LARGE SCALE GENOMIC DNA]</scope>
    <source>
        <strain evidence="8 9">NPDC093086</strain>
    </source>
</reference>
<dbReference type="SMART" id="SM00825">
    <property type="entry name" value="PKS_KS"/>
    <property type="match status" value="1"/>
</dbReference>
<keyword evidence="9" id="KW-1185">Reference proteome</keyword>
<dbReference type="InterPro" id="IPR014031">
    <property type="entry name" value="Ketoacyl_synth_C"/>
</dbReference>
<keyword evidence="4" id="KW-0012">Acyltransferase</keyword>
<dbReference type="Proteomes" id="UP001617907">
    <property type="component" value="Unassembled WGS sequence"/>
</dbReference>
<evidence type="ECO:0000259" key="7">
    <source>
        <dbReference type="PROSITE" id="PS52004"/>
    </source>
</evidence>
<evidence type="ECO:0000256" key="3">
    <source>
        <dbReference type="ARBA" id="ARBA00022679"/>
    </source>
</evidence>
<dbReference type="PANTHER" id="PTHR43775:SF37">
    <property type="entry name" value="SI:DKEY-61P9.11"/>
    <property type="match status" value="1"/>
</dbReference>
<comment type="caution">
    <text evidence="8">The sequence shown here is derived from an EMBL/GenBank/DDBJ whole genome shotgun (WGS) entry which is preliminary data.</text>
</comment>
<evidence type="ECO:0000256" key="5">
    <source>
        <dbReference type="RuleBase" id="RU003694"/>
    </source>
</evidence>
<dbReference type="PROSITE" id="PS52004">
    <property type="entry name" value="KS3_2"/>
    <property type="match status" value="1"/>
</dbReference>
<evidence type="ECO:0000313" key="9">
    <source>
        <dbReference type="Proteomes" id="UP001617907"/>
    </source>
</evidence>
<name>A0ABW8HIY0_9ACTN</name>
<organism evidence="8 9">
    <name type="scientific">Streptomyces ardesiacus</name>
    <dbReference type="NCBI Taxonomy" id="285564"/>
    <lineage>
        <taxon>Bacteria</taxon>
        <taxon>Bacillati</taxon>
        <taxon>Actinomycetota</taxon>
        <taxon>Actinomycetes</taxon>
        <taxon>Kitasatosporales</taxon>
        <taxon>Streptomycetaceae</taxon>
        <taxon>Streptomyces</taxon>
    </lineage>
</organism>
<protein>
    <submittedName>
        <fullName evidence="8">Polyketide synthase</fullName>
    </submittedName>
</protein>
<dbReference type="InterPro" id="IPR050091">
    <property type="entry name" value="PKS_NRPS_Biosynth_Enz"/>
</dbReference>
<dbReference type="PANTHER" id="PTHR43775">
    <property type="entry name" value="FATTY ACID SYNTHASE"/>
    <property type="match status" value="1"/>
</dbReference>
<dbReference type="InterPro" id="IPR016039">
    <property type="entry name" value="Thiolase-like"/>
</dbReference>
<evidence type="ECO:0000256" key="6">
    <source>
        <dbReference type="SAM" id="MobiDB-lite"/>
    </source>
</evidence>
<dbReference type="EMBL" id="JBIVPC010000019">
    <property type="protein sequence ID" value="MFJ6040563.1"/>
    <property type="molecule type" value="Genomic_DNA"/>
</dbReference>
<evidence type="ECO:0000256" key="1">
    <source>
        <dbReference type="ARBA" id="ARBA00022450"/>
    </source>
</evidence>
<dbReference type="Gene3D" id="3.40.47.10">
    <property type="match status" value="1"/>
</dbReference>
<evidence type="ECO:0000256" key="2">
    <source>
        <dbReference type="ARBA" id="ARBA00022553"/>
    </source>
</evidence>
<keyword evidence="1" id="KW-0596">Phosphopantetheine</keyword>
<evidence type="ECO:0000313" key="8">
    <source>
        <dbReference type="EMBL" id="MFJ6040563.1"/>
    </source>
</evidence>
<accession>A0ABW8HIY0</accession>
<dbReference type="SUPFAM" id="SSF53901">
    <property type="entry name" value="Thiolase-like"/>
    <property type="match status" value="1"/>
</dbReference>
<dbReference type="PROSITE" id="PS00606">
    <property type="entry name" value="KS3_1"/>
    <property type="match status" value="1"/>
</dbReference>
<comment type="similarity">
    <text evidence="5">Belongs to the thiolase-like superfamily. Beta-ketoacyl-ACP synthases family.</text>
</comment>
<feature type="region of interest" description="Disordered" evidence="6">
    <location>
        <begin position="450"/>
        <end position="478"/>
    </location>
</feature>
<keyword evidence="2" id="KW-0597">Phosphoprotein</keyword>
<gene>
    <name evidence="8" type="ORF">ACIQFM_30465</name>
</gene>
<proteinExistence type="inferred from homology"/>
<dbReference type="CDD" id="cd00833">
    <property type="entry name" value="PKS"/>
    <property type="match status" value="1"/>
</dbReference>
<dbReference type="Pfam" id="PF02801">
    <property type="entry name" value="Ketoacyl-synt_C"/>
    <property type="match status" value="1"/>
</dbReference>
<feature type="compositionally biased region" description="Basic and acidic residues" evidence="6">
    <location>
        <begin position="455"/>
        <end position="467"/>
    </location>
</feature>